<organism evidence="1 2">
    <name type="scientific">Cylindrobasidium torrendii FP15055 ss-10</name>
    <dbReference type="NCBI Taxonomy" id="1314674"/>
    <lineage>
        <taxon>Eukaryota</taxon>
        <taxon>Fungi</taxon>
        <taxon>Dikarya</taxon>
        <taxon>Basidiomycota</taxon>
        <taxon>Agaricomycotina</taxon>
        <taxon>Agaricomycetes</taxon>
        <taxon>Agaricomycetidae</taxon>
        <taxon>Agaricales</taxon>
        <taxon>Marasmiineae</taxon>
        <taxon>Physalacriaceae</taxon>
        <taxon>Cylindrobasidium</taxon>
    </lineage>
</organism>
<proteinExistence type="predicted"/>
<keyword evidence="2" id="KW-1185">Reference proteome</keyword>
<evidence type="ECO:0000313" key="1">
    <source>
        <dbReference type="EMBL" id="KIY63471.1"/>
    </source>
</evidence>
<gene>
    <name evidence="1" type="ORF">CYLTODRAFT_426074</name>
</gene>
<dbReference type="Proteomes" id="UP000054007">
    <property type="component" value="Unassembled WGS sequence"/>
</dbReference>
<reference evidence="1 2" key="1">
    <citation type="journal article" date="2015" name="Fungal Genet. Biol.">
        <title>Evolution of novel wood decay mechanisms in Agaricales revealed by the genome sequences of Fistulina hepatica and Cylindrobasidium torrendii.</title>
        <authorList>
            <person name="Floudas D."/>
            <person name="Held B.W."/>
            <person name="Riley R."/>
            <person name="Nagy L.G."/>
            <person name="Koehler G."/>
            <person name="Ransdell A.S."/>
            <person name="Younus H."/>
            <person name="Chow J."/>
            <person name="Chiniquy J."/>
            <person name="Lipzen A."/>
            <person name="Tritt A."/>
            <person name="Sun H."/>
            <person name="Haridas S."/>
            <person name="LaButti K."/>
            <person name="Ohm R.A."/>
            <person name="Kues U."/>
            <person name="Blanchette R.A."/>
            <person name="Grigoriev I.V."/>
            <person name="Minto R.E."/>
            <person name="Hibbett D.S."/>
        </authorList>
    </citation>
    <scope>NUCLEOTIDE SEQUENCE [LARGE SCALE GENOMIC DNA]</scope>
    <source>
        <strain evidence="1 2">FP15055 ss-10</strain>
    </source>
</reference>
<name>A0A0D7B1T4_9AGAR</name>
<evidence type="ECO:0000313" key="2">
    <source>
        <dbReference type="Proteomes" id="UP000054007"/>
    </source>
</evidence>
<accession>A0A0D7B1T4</accession>
<dbReference type="AlphaFoldDB" id="A0A0D7B1T4"/>
<sequence length="279" mass="29781">MVANTSCILTPRNVSRRVSAHTARKVSPLGQKQFQSRNVRRQRRTARTTRALPTYAASAPAEDIRAPAAIPADYLCDELASAFGPALLFSQASTRITRTNDTILPSSLPATTFTTVPASHIIAVGAPSSSNVSLHAAHHDVILGHCNRVPALSAPVDVPAGHLPVQTLVLPHPSSFSALNEYFCVHRQDLLLRRIQPRLNIFGSQTHTATCAKNVLDDAAIAQHAESLRSVPVAQLQATLQWTKGLAANMIALGVSQTGAWEVLDAAARIHDAAINASL</sequence>
<dbReference type="EMBL" id="KN880693">
    <property type="protein sequence ID" value="KIY63471.1"/>
    <property type="molecule type" value="Genomic_DNA"/>
</dbReference>
<protein>
    <submittedName>
        <fullName evidence="1">Uncharacterized protein</fullName>
    </submittedName>
</protein>